<sequence>MVCDDPEYRPEGLVQLKDAKRADFVIICGGFKFKVHKVIVSSWSKWFQRCIDGKFKEAEMSSVTLEEQEPYVVAMALMYMYTGYYMTDDISQVWPTLGVKRAEMDDDDGKGLDGFIKLLMLAEFLLMDKLVEDASEEILDQIDLVFDKSTNEDAPQDPWRDRWLHQLRWKLEAMSFNLDVLDKIYEDVSNAVELRALSWGDTTDPTETQIDSFKEDADLLHVKLQRLQVRLKSTIEAQDVVLYKVARHYSDEIEKLKSDHKAELQRRQVPSMPRDGWTSGF</sequence>
<feature type="domain" description="BTB" evidence="2">
    <location>
        <begin position="22"/>
        <end position="89"/>
    </location>
</feature>
<protein>
    <recommendedName>
        <fullName evidence="2">BTB domain-containing protein</fullName>
    </recommendedName>
</protein>
<dbReference type="Pfam" id="PF00651">
    <property type="entry name" value="BTB"/>
    <property type="match status" value="1"/>
</dbReference>
<dbReference type="Gene3D" id="3.30.710.10">
    <property type="entry name" value="Potassium Channel Kv1.1, Chain A"/>
    <property type="match status" value="1"/>
</dbReference>
<dbReference type="VEuPathDB" id="FungiDB:AB675_6136"/>
<dbReference type="EMBL" id="LFJN01000004">
    <property type="protein sequence ID" value="KPI43806.1"/>
    <property type="molecule type" value="Genomic_DNA"/>
</dbReference>
<dbReference type="SMART" id="SM00225">
    <property type="entry name" value="BTB"/>
    <property type="match status" value="1"/>
</dbReference>
<feature type="region of interest" description="Disordered" evidence="1">
    <location>
        <begin position="262"/>
        <end position="281"/>
    </location>
</feature>
<evidence type="ECO:0000259" key="2">
    <source>
        <dbReference type="PROSITE" id="PS50097"/>
    </source>
</evidence>
<dbReference type="PANTHER" id="PTHR47843:SF5">
    <property type="entry name" value="BTB_POZ DOMAIN PROTEIN"/>
    <property type="match status" value="1"/>
</dbReference>
<organism evidence="3 4">
    <name type="scientific">Cyphellophora attinorum</name>
    <dbReference type="NCBI Taxonomy" id="1664694"/>
    <lineage>
        <taxon>Eukaryota</taxon>
        <taxon>Fungi</taxon>
        <taxon>Dikarya</taxon>
        <taxon>Ascomycota</taxon>
        <taxon>Pezizomycotina</taxon>
        <taxon>Eurotiomycetes</taxon>
        <taxon>Chaetothyriomycetidae</taxon>
        <taxon>Chaetothyriales</taxon>
        <taxon>Cyphellophoraceae</taxon>
        <taxon>Cyphellophora</taxon>
    </lineage>
</organism>
<dbReference type="SUPFAM" id="SSF54695">
    <property type="entry name" value="POZ domain"/>
    <property type="match status" value="1"/>
</dbReference>
<dbReference type="InterPro" id="IPR011333">
    <property type="entry name" value="SKP1/BTB/POZ_sf"/>
</dbReference>
<dbReference type="STRING" id="1664694.A0A0N1H902"/>
<dbReference type="PROSITE" id="PS50097">
    <property type="entry name" value="BTB"/>
    <property type="match status" value="1"/>
</dbReference>
<dbReference type="InterPro" id="IPR000210">
    <property type="entry name" value="BTB/POZ_dom"/>
</dbReference>
<dbReference type="CDD" id="cd18186">
    <property type="entry name" value="BTB_POZ_ZBTB_KLHL-like"/>
    <property type="match status" value="1"/>
</dbReference>
<dbReference type="PANTHER" id="PTHR47843">
    <property type="entry name" value="BTB DOMAIN-CONTAINING PROTEIN-RELATED"/>
    <property type="match status" value="1"/>
</dbReference>
<dbReference type="AlphaFoldDB" id="A0A0N1H902"/>
<dbReference type="RefSeq" id="XP_018003769.1">
    <property type="nucleotide sequence ID" value="XM_018146403.1"/>
</dbReference>
<proteinExistence type="predicted"/>
<dbReference type="GeneID" id="28738283"/>
<accession>A0A0N1H902</accession>
<comment type="caution">
    <text evidence="3">The sequence shown here is derived from an EMBL/GenBank/DDBJ whole genome shotgun (WGS) entry which is preliminary data.</text>
</comment>
<keyword evidence="4" id="KW-1185">Reference proteome</keyword>
<name>A0A0N1H902_9EURO</name>
<evidence type="ECO:0000313" key="3">
    <source>
        <dbReference type="EMBL" id="KPI43806.1"/>
    </source>
</evidence>
<dbReference type="Proteomes" id="UP000038010">
    <property type="component" value="Unassembled WGS sequence"/>
</dbReference>
<evidence type="ECO:0000313" key="4">
    <source>
        <dbReference type="Proteomes" id="UP000038010"/>
    </source>
</evidence>
<gene>
    <name evidence="3" type="ORF">AB675_6136</name>
</gene>
<reference evidence="3 4" key="1">
    <citation type="submission" date="2015-06" db="EMBL/GenBank/DDBJ databases">
        <title>Draft genome of the ant-associated black yeast Phialophora attae CBS 131958.</title>
        <authorList>
            <person name="Moreno L.F."/>
            <person name="Stielow B.J."/>
            <person name="de Hoog S."/>
            <person name="Vicente V.A."/>
            <person name="Weiss V.A."/>
            <person name="de Vries M."/>
            <person name="Cruz L.M."/>
            <person name="Souza E.M."/>
        </authorList>
    </citation>
    <scope>NUCLEOTIDE SEQUENCE [LARGE SCALE GENOMIC DNA]</scope>
    <source>
        <strain evidence="3 4">CBS 131958</strain>
    </source>
</reference>
<evidence type="ECO:0000256" key="1">
    <source>
        <dbReference type="SAM" id="MobiDB-lite"/>
    </source>
</evidence>
<dbReference type="OrthoDB" id="6359816at2759"/>